<dbReference type="AlphaFoldDB" id="A0A6N2NBN1"/>
<organism evidence="2">
    <name type="scientific">Salix viminalis</name>
    <name type="common">Common osier</name>
    <name type="synonym">Basket willow</name>
    <dbReference type="NCBI Taxonomy" id="40686"/>
    <lineage>
        <taxon>Eukaryota</taxon>
        <taxon>Viridiplantae</taxon>
        <taxon>Streptophyta</taxon>
        <taxon>Embryophyta</taxon>
        <taxon>Tracheophyta</taxon>
        <taxon>Spermatophyta</taxon>
        <taxon>Magnoliopsida</taxon>
        <taxon>eudicotyledons</taxon>
        <taxon>Gunneridae</taxon>
        <taxon>Pentapetalae</taxon>
        <taxon>rosids</taxon>
        <taxon>fabids</taxon>
        <taxon>Malpighiales</taxon>
        <taxon>Salicaceae</taxon>
        <taxon>Saliceae</taxon>
        <taxon>Salix</taxon>
    </lineage>
</organism>
<dbReference type="EMBL" id="CAADRP010001996">
    <property type="protein sequence ID" value="VFU58557.1"/>
    <property type="molecule type" value="Genomic_DNA"/>
</dbReference>
<keyword evidence="1" id="KW-0732">Signal</keyword>
<evidence type="ECO:0000313" key="2">
    <source>
        <dbReference type="EMBL" id="VFU58557.1"/>
    </source>
</evidence>
<accession>A0A6N2NBN1</accession>
<gene>
    <name evidence="2" type="ORF">SVIM_LOCUS428474</name>
</gene>
<proteinExistence type="predicted"/>
<sequence>MEKASNSLLPLLSLFFFVIGAREWNETGVLILEFMVFYESAYGFELFGVAVDEYVGCGS</sequence>
<reference evidence="2" key="1">
    <citation type="submission" date="2019-03" db="EMBL/GenBank/DDBJ databases">
        <authorList>
            <person name="Mank J."/>
            <person name="Almeida P."/>
        </authorList>
    </citation>
    <scope>NUCLEOTIDE SEQUENCE</scope>
    <source>
        <strain evidence="2">78183</strain>
    </source>
</reference>
<evidence type="ECO:0008006" key="3">
    <source>
        <dbReference type="Google" id="ProtNLM"/>
    </source>
</evidence>
<protein>
    <recommendedName>
        <fullName evidence="3">NADH:quinone oxidoreductase/Mrp antiporter membrane subunit domain-containing protein</fullName>
    </recommendedName>
</protein>
<name>A0A6N2NBN1_SALVM</name>
<feature type="chain" id="PRO_5026952620" description="NADH:quinone oxidoreductase/Mrp antiporter membrane subunit domain-containing protein" evidence="1">
    <location>
        <begin position="24"/>
        <end position="59"/>
    </location>
</feature>
<evidence type="ECO:0000256" key="1">
    <source>
        <dbReference type="SAM" id="SignalP"/>
    </source>
</evidence>
<feature type="signal peptide" evidence="1">
    <location>
        <begin position="1"/>
        <end position="23"/>
    </location>
</feature>